<keyword evidence="5" id="KW-1185">Reference proteome</keyword>
<proteinExistence type="predicted"/>
<comment type="caution">
    <text evidence="4">The sequence shown here is derived from an EMBL/GenBank/DDBJ whole genome shotgun (WGS) entry which is preliminary data.</text>
</comment>
<evidence type="ECO:0000256" key="2">
    <source>
        <dbReference type="SAM" id="SignalP"/>
    </source>
</evidence>
<evidence type="ECO:0000313" key="5">
    <source>
        <dbReference type="Proteomes" id="UP001597118"/>
    </source>
</evidence>
<accession>A0ABW4IAV7</accession>
<feature type="signal peptide" evidence="2">
    <location>
        <begin position="1"/>
        <end position="20"/>
    </location>
</feature>
<feature type="domain" description="DUF4349" evidence="3">
    <location>
        <begin position="55"/>
        <end position="258"/>
    </location>
</feature>
<dbReference type="InterPro" id="IPR025645">
    <property type="entry name" value="DUF4349"/>
</dbReference>
<organism evidence="4 5">
    <name type="scientific">Pseudopedobacter beijingensis</name>
    <dbReference type="NCBI Taxonomy" id="1207056"/>
    <lineage>
        <taxon>Bacteria</taxon>
        <taxon>Pseudomonadati</taxon>
        <taxon>Bacteroidota</taxon>
        <taxon>Sphingobacteriia</taxon>
        <taxon>Sphingobacteriales</taxon>
        <taxon>Sphingobacteriaceae</taxon>
        <taxon>Pseudopedobacter</taxon>
    </lineage>
</organism>
<keyword evidence="1" id="KW-0472">Membrane</keyword>
<sequence>MKTILSALFIFLLYSCSTPSATSSSEDRMVESEALLATPPTPTESNTQTVDSALKMIKTADISFESDNSLSAVQKVNELLKNLGGYTEQEDNSSSGSYQYTTLKCRVPAVKFEAFIDQLEGVPGKMTGKSIQRKDVTREYVETETSINAQKALLNRYVQLLAKATKMSDMLEIENKLSELKTTIDISENSFNTLKKQIRYSEVQIHITSANSEIVKPSFGKDLKNAFANGISIFKNLVLGLITLWPLWILAIIAIVFFRNYRQKQKAKKQL</sequence>
<protein>
    <submittedName>
        <fullName evidence="4">DUF4349 domain-containing protein</fullName>
    </submittedName>
</protein>
<feature type="transmembrane region" description="Helical" evidence="1">
    <location>
        <begin position="237"/>
        <end position="258"/>
    </location>
</feature>
<reference evidence="5" key="1">
    <citation type="journal article" date="2019" name="Int. J. Syst. Evol. Microbiol.">
        <title>The Global Catalogue of Microorganisms (GCM) 10K type strain sequencing project: providing services to taxonomists for standard genome sequencing and annotation.</title>
        <authorList>
            <consortium name="The Broad Institute Genomics Platform"/>
            <consortium name="The Broad Institute Genome Sequencing Center for Infectious Disease"/>
            <person name="Wu L."/>
            <person name="Ma J."/>
        </authorList>
    </citation>
    <scope>NUCLEOTIDE SEQUENCE [LARGE SCALE GENOMIC DNA]</scope>
    <source>
        <strain evidence="5">CCUG 53762</strain>
    </source>
</reference>
<feature type="chain" id="PRO_5046951623" evidence="2">
    <location>
        <begin position="21"/>
        <end position="271"/>
    </location>
</feature>
<dbReference type="RefSeq" id="WP_379661087.1">
    <property type="nucleotide sequence ID" value="NZ_JBHUDG010000003.1"/>
</dbReference>
<dbReference type="EMBL" id="JBHUDG010000003">
    <property type="protein sequence ID" value="MFD1628701.1"/>
    <property type="molecule type" value="Genomic_DNA"/>
</dbReference>
<keyword evidence="1" id="KW-0812">Transmembrane</keyword>
<keyword evidence="1" id="KW-1133">Transmembrane helix</keyword>
<evidence type="ECO:0000256" key="1">
    <source>
        <dbReference type="SAM" id="Phobius"/>
    </source>
</evidence>
<evidence type="ECO:0000313" key="4">
    <source>
        <dbReference type="EMBL" id="MFD1628701.1"/>
    </source>
</evidence>
<evidence type="ECO:0000259" key="3">
    <source>
        <dbReference type="Pfam" id="PF14257"/>
    </source>
</evidence>
<gene>
    <name evidence="4" type="ORF">ACFSAH_02370</name>
</gene>
<keyword evidence="2" id="KW-0732">Signal</keyword>
<name>A0ABW4IAV7_9SPHI</name>
<dbReference type="PROSITE" id="PS51257">
    <property type="entry name" value="PROKAR_LIPOPROTEIN"/>
    <property type="match status" value="1"/>
</dbReference>
<dbReference type="Pfam" id="PF14257">
    <property type="entry name" value="DUF4349"/>
    <property type="match status" value="1"/>
</dbReference>
<dbReference type="Proteomes" id="UP001597118">
    <property type="component" value="Unassembled WGS sequence"/>
</dbReference>